<keyword evidence="2" id="KW-0812">Transmembrane</keyword>
<evidence type="ECO:0000313" key="4">
    <source>
        <dbReference type="Proteomes" id="UP000593567"/>
    </source>
</evidence>
<evidence type="ECO:0000256" key="2">
    <source>
        <dbReference type="SAM" id="Phobius"/>
    </source>
</evidence>
<reference evidence="3" key="1">
    <citation type="submission" date="2020-06" db="EMBL/GenBank/DDBJ databases">
        <title>Draft genome of Bugula neritina, a colonial animal packing powerful symbionts and potential medicines.</title>
        <authorList>
            <person name="Rayko M."/>
        </authorList>
    </citation>
    <scope>NUCLEOTIDE SEQUENCE [LARGE SCALE GENOMIC DNA]</scope>
    <source>
        <strain evidence="3">Kwan_BN1</strain>
    </source>
</reference>
<evidence type="ECO:0000313" key="3">
    <source>
        <dbReference type="EMBL" id="KAF6040037.1"/>
    </source>
</evidence>
<sequence length="153" mass="18059">MNETTTISAMKTPKTPDVPGYRPNSDWFIDMNYLMPFSVMLMILCVLLFILCYLRHRMRQRRRIQRQLQQFLRNPRDVRNLHLNDLECQFSACPDRLTMMYPPTYDEATFHSQQKEVNDSLGLPPSYSECISQVPTERDESPPHNTEPVFISN</sequence>
<dbReference type="AlphaFoldDB" id="A0A7J7KPF1"/>
<keyword evidence="2" id="KW-0472">Membrane</keyword>
<keyword evidence="4" id="KW-1185">Reference proteome</keyword>
<accession>A0A7J7KPF1</accession>
<proteinExistence type="predicted"/>
<comment type="caution">
    <text evidence="3">The sequence shown here is derived from an EMBL/GenBank/DDBJ whole genome shotgun (WGS) entry which is preliminary data.</text>
</comment>
<feature type="region of interest" description="Disordered" evidence="1">
    <location>
        <begin position="133"/>
        <end position="153"/>
    </location>
</feature>
<protein>
    <submittedName>
        <fullName evidence="3">Uncharacterized protein</fullName>
    </submittedName>
</protein>
<gene>
    <name evidence="3" type="ORF">EB796_001644</name>
</gene>
<keyword evidence="2" id="KW-1133">Transmembrane helix</keyword>
<feature type="transmembrane region" description="Helical" evidence="2">
    <location>
        <begin position="33"/>
        <end position="54"/>
    </location>
</feature>
<dbReference type="Proteomes" id="UP000593567">
    <property type="component" value="Unassembled WGS sequence"/>
</dbReference>
<organism evidence="3 4">
    <name type="scientific">Bugula neritina</name>
    <name type="common">Brown bryozoan</name>
    <name type="synonym">Sertularia neritina</name>
    <dbReference type="NCBI Taxonomy" id="10212"/>
    <lineage>
        <taxon>Eukaryota</taxon>
        <taxon>Metazoa</taxon>
        <taxon>Spiralia</taxon>
        <taxon>Lophotrochozoa</taxon>
        <taxon>Bryozoa</taxon>
        <taxon>Gymnolaemata</taxon>
        <taxon>Cheilostomatida</taxon>
        <taxon>Flustrina</taxon>
        <taxon>Buguloidea</taxon>
        <taxon>Bugulidae</taxon>
        <taxon>Bugula</taxon>
    </lineage>
</organism>
<name>A0A7J7KPF1_BUGNE</name>
<dbReference type="EMBL" id="VXIV02000186">
    <property type="protein sequence ID" value="KAF6040037.1"/>
    <property type="molecule type" value="Genomic_DNA"/>
</dbReference>
<evidence type="ECO:0000256" key="1">
    <source>
        <dbReference type="SAM" id="MobiDB-lite"/>
    </source>
</evidence>